<dbReference type="Proteomes" id="UP001498476">
    <property type="component" value="Unassembled WGS sequence"/>
</dbReference>
<dbReference type="InterPro" id="IPR027417">
    <property type="entry name" value="P-loop_NTPase"/>
</dbReference>
<dbReference type="PANTHER" id="PTHR11070:SF66">
    <property type="entry name" value="UVRD-LIKE HELICASE C-TERMINAL DOMAIN-CONTAINING PROTEIN"/>
    <property type="match status" value="1"/>
</dbReference>
<dbReference type="Gene3D" id="3.90.320.10">
    <property type="match status" value="1"/>
</dbReference>
<evidence type="ECO:0000259" key="1">
    <source>
        <dbReference type="Pfam" id="PF13538"/>
    </source>
</evidence>
<gene>
    <name evidence="2" type="ORF">QQX98_011595</name>
</gene>
<reference evidence="2 3" key="1">
    <citation type="journal article" date="2025" name="Microbiol. Resour. Announc.">
        <title>Draft genome sequences for Neonectria magnoliae and Neonectria punicea, canker pathogens of Liriodendron tulipifera and Acer saccharum in West Virginia.</title>
        <authorList>
            <person name="Petronek H.M."/>
            <person name="Kasson M.T."/>
            <person name="Metheny A.M."/>
            <person name="Stauder C.M."/>
            <person name="Lovett B."/>
            <person name="Lynch S.C."/>
            <person name="Garnas J.R."/>
            <person name="Kasson L.R."/>
            <person name="Stajich J.E."/>
        </authorList>
    </citation>
    <scope>NUCLEOTIDE SEQUENCE [LARGE SCALE GENOMIC DNA]</scope>
    <source>
        <strain evidence="2 3">NRRL 64653</strain>
    </source>
</reference>
<dbReference type="Pfam" id="PF13245">
    <property type="entry name" value="AAA_19"/>
    <property type="match status" value="1"/>
</dbReference>
<feature type="domain" description="UvrD-like helicase C-terminal" evidence="1">
    <location>
        <begin position="351"/>
        <end position="407"/>
    </location>
</feature>
<accession>A0ABR1GLM4</accession>
<dbReference type="InterPro" id="IPR000212">
    <property type="entry name" value="DNA_helicase_UvrD/REP"/>
</dbReference>
<evidence type="ECO:0000313" key="3">
    <source>
        <dbReference type="Proteomes" id="UP001498476"/>
    </source>
</evidence>
<organism evidence="2 3">
    <name type="scientific">Neonectria punicea</name>
    <dbReference type="NCBI Taxonomy" id="979145"/>
    <lineage>
        <taxon>Eukaryota</taxon>
        <taxon>Fungi</taxon>
        <taxon>Dikarya</taxon>
        <taxon>Ascomycota</taxon>
        <taxon>Pezizomycotina</taxon>
        <taxon>Sordariomycetes</taxon>
        <taxon>Hypocreomycetidae</taxon>
        <taxon>Hypocreales</taxon>
        <taxon>Nectriaceae</taxon>
        <taxon>Neonectria</taxon>
    </lineage>
</organism>
<sequence length="753" mass="84467">MIAQSLLTWRLATRARPHSLKPLSQVSCLPSSFRFFTHTQELLRRRKGKPSFTPSPEQLKVVKLCAVQNVVVSARPGSGKTATAEAIVAAHPSKRVAVLTYSKALQLETERRLRDYLNCEVLTFHGMGSSLFGVVAPNDATLSEMRKEVHRRNELPQWNSPPFDIVVLDEFQDCTELLFWLTNCFLLANKRKAGGQSARLVVLGDERQSIYRYRGADHRYLTLAPELLGPISPYPFAKVPLDQSFRLSNETVQFINNAFLGGEPYITSSKSGPKPIVMRYYPQANYALAKELSALIKEHGAKNTAIIAPTIRTKGPLQEVINILCKKYRVPIAVSTDDEAPLDDRVVAGKLCVSTIHKFKGSERDLIILFGMDSSYFTYFGRDLPDDSCPNEVFVALTRAAKQLVVIHNETKKLMSFVPPEVLHETAVVVNMTPKRGKIPPPDAPGRPLKLGMALPSSSGVRDMTRHVQDEFLDELIRSYLHVRDLSPKKDCIAIENVVHSDPKMGFCESVSDINGLVVVAAFEYDVAGTLHTLGLDLSAMDETPPVCPQQRIAWLSRKACEYKAQVSGYLPRVVQMENHTFDWIKPEVLDRAQSRLQGELGHLAGNLKFEVEAEEDFSVDDQKTRLRGRADIMVVSSASDCTDGKSAKAIWEFKFVSELSNEHVIQACTYAYLFTPQSEEVPRVILYNARDGEKKQITPRGGREGLRKMIELILRRKYTTVGEMTHEEFIDMCGKTRREVSDLDSPGQETER</sequence>
<dbReference type="PANTHER" id="PTHR11070">
    <property type="entry name" value="UVRD / RECB / PCRA DNA HELICASE FAMILY MEMBER"/>
    <property type="match status" value="1"/>
</dbReference>
<dbReference type="InterPro" id="IPR027785">
    <property type="entry name" value="UvrD-like_helicase_C"/>
</dbReference>
<dbReference type="Gene3D" id="3.40.50.300">
    <property type="entry name" value="P-loop containing nucleotide triphosphate hydrolases"/>
    <property type="match status" value="2"/>
</dbReference>
<protein>
    <recommendedName>
        <fullName evidence="1">UvrD-like helicase C-terminal domain-containing protein</fullName>
    </recommendedName>
</protein>
<evidence type="ECO:0000313" key="2">
    <source>
        <dbReference type="EMBL" id="KAK7402649.1"/>
    </source>
</evidence>
<dbReference type="EMBL" id="JAZAVJ010000290">
    <property type="protein sequence ID" value="KAK7402649.1"/>
    <property type="molecule type" value="Genomic_DNA"/>
</dbReference>
<dbReference type="Pfam" id="PF13538">
    <property type="entry name" value="UvrD_C_2"/>
    <property type="match status" value="1"/>
</dbReference>
<name>A0ABR1GLM4_9HYPO</name>
<keyword evidence="3" id="KW-1185">Reference proteome</keyword>
<comment type="caution">
    <text evidence="2">The sequence shown here is derived from an EMBL/GenBank/DDBJ whole genome shotgun (WGS) entry which is preliminary data.</text>
</comment>
<dbReference type="InterPro" id="IPR011604">
    <property type="entry name" value="PDDEXK-like_dom_sf"/>
</dbReference>
<proteinExistence type="predicted"/>
<dbReference type="SUPFAM" id="SSF52540">
    <property type="entry name" value="P-loop containing nucleoside triphosphate hydrolases"/>
    <property type="match status" value="1"/>
</dbReference>